<evidence type="ECO:0000256" key="1">
    <source>
        <dbReference type="ARBA" id="ARBA00023015"/>
    </source>
</evidence>
<dbReference type="SUPFAM" id="SSF46689">
    <property type="entry name" value="Homeodomain-like"/>
    <property type="match status" value="2"/>
</dbReference>
<keyword evidence="2 5" id="KW-0238">DNA-binding</keyword>
<keyword evidence="1" id="KW-0805">Transcription regulation</keyword>
<dbReference type="GO" id="GO:0043565">
    <property type="term" value="F:sequence-specific DNA binding"/>
    <property type="evidence" value="ECO:0007669"/>
    <property type="project" value="InterPro"/>
</dbReference>
<dbReference type="Proteomes" id="UP000185678">
    <property type="component" value="Unassembled WGS sequence"/>
</dbReference>
<dbReference type="SMART" id="SM00342">
    <property type="entry name" value="HTH_ARAC"/>
    <property type="match status" value="1"/>
</dbReference>
<accession>A0A1N7NMP4</accession>
<dbReference type="PROSITE" id="PS01124">
    <property type="entry name" value="HTH_ARAC_FAMILY_2"/>
    <property type="match status" value="1"/>
</dbReference>
<dbReference type="InterPro" id="IPR018060">
    <property type="entry name" value="HTH_AraC"/>
</dbReference>
<dbReference type="AlphaFoldDB" id="A0A1N7NMP4"/>
<dbReference type="InterPro" id="IPR050204">
    <property type="entry name" value="AraC_XylS_family_regulators"/>
</dbReference>
<dbReference type="Pfam" id="PF12833">
    <property type="entry name" value="HTH_18"/>
    <property type="match status" value="1"/>
</dbReference>
<protein>
    <submittedName>
        <fullName evidence="5">AraC-type DNA-binding protein</fullName>
    </submittedName>
</protein>
<organism evidence="5 6">
    <name type="scientific">Insolitispirillum peregrinum</name>
    <dbReference type="NCBI Taxonomy" id="80876"/>
    <lineage>
        <taxon>Bacteria</taxon>
        <taxon>Pseudomonadati</taxon>
        <taxon>Pseudomonadota</taxon>
        <taxon>Alphaproteobacteria</taxon>
        <taxon>Rhodospirillales</taxon>
        <taxon>Novispirillaceae</taxon>
        <taxon>Insolitispirillum</taxon>
    </lineage>
</organism>
<evidence type="ECO:0000259" key="4">
    <source>
        <dbReference type="PROSITE" id="PS01124"/>
    </source>
</evidence>
<keyword evidence="6" id="KW-1185">Reference proteome</keyword>
<dbReference type="STRING" id="80876.SAMN05421779_105239"/>
<name>A0A1N7NMP4_9PROT</name>
<gene>
    <name evidence="5" type="ORF">SAMN05421779_105239</name>
</gene>
<dbReference type="PANTHER" id="PTHR46796">
    <property type="entry name" value="HTH-TYPE TRANSCRIPTIONAL ACTIVATOR RHAS-RELATED"/>
    <property type="match status" value="1"/>
</dbReference>
<dbReference type="Gene3D" id="1.10.10.60">
    <property type="entry name" value="Homeodomain-like"/>
    <property type="match status" value="1"/>
</dbReference>
<evidence type="ECO:0000256" key="3">
    <source>
        <dbReference type="ARBA" id="ARBA00023163"/>
    </source>
</evidence>
<dbReference type="EMBL" id="FTOA01000005">
    <property type="protein sequence ID" value="SIS99616.1"/>
    <property type="molecule type" value="Genomic_DNA"/>
</dbReference>
<dbReference type="InterPro" id="IPR009057">
    <property type="entry name" value="Homeodomain-like_sf"/>
</dbReference>
<sequence>MTVSSFFALSLREYSADSLAHQHDHAQLVLPLIGSLDIDITGRGAQLTRQLAAYVEPGQRHAQTSAQPNRFLIVDLDSNRLPPTLADHFTDQTWLPLSPEANSLIDYMGASLQKGGIPDQRLQLWSPLLLEALAGDSLPPPSRLTPLLAALSKDPFHPWTTSEMANRVGLSNSRLHAVFRAELQTTPKAWLAEARLGRVRHWLASTRLPLAEIAYRAGYADQSALTRALRKATGMTPAAYRACHQESRPKQQES</sequence>
<proteinExistence type="predicted"/>
<dbReference type="RefSeq" id="WP_076401151.1">
    <property type="nucleotide sequence ID" value="NZ_FTOA01000005.1"/>
</dbReference>
<dbReference type="OrthoDB" id="110167at2"/>
<keyword evidence="3" id="KW-0804">Transcription</keyword>
<evidence type="ECO:0000313" key="5">
    <source>
        <dbReference type="EMBL" id="SIS99616.1"/>
    </source>
</evidence>
<dbReference type="GO" id="GO:0003700">
    <property type="term" value="F:DNA-binding transcription factor activity"/>
    <property type="evidence" value="ECO:0007669"/>
    <property type="project" value="InterPro"/>
</dbReference>
<evidence type="ECO:0000256" key="2">
    <source>
        <dbReference type="ARBA" id="ARBA00023125"/>
    </source>
</evidence>
<evidence type="ECO:0000313" key="6">
    <source>
        <dbReference type="Proteomes" id="UP000185678"/>
    </source>
</evidence>
<feature type="domain" description="HTH araC/xylS-type" evidence="4">
    <location>
        <begin position="145"/>
        <end position="243"/>
    </location>
</feature>
<reference evidence="5 6" key="1">
    <citation type="submission" date="2017-01" db="EMBL/GenBank/DDBJ databases">
        <authorList>
            <person name="Mah S.A."/>
            <person name="Swanson W.J."/>
            <person name="Moy G.W."/>
            <person name="Vacquier V.D."/>
        </authorList>
    </citation>
    <scope>NUCLEOTIDE SEQUENCE [LARGE SCALE GENOMIC DNA]</scope>
    <source>
        <strain evidence="5 6">DSM 11589</strain>
    </source>
</reference>